<dbReference type="EMBL" id="JBIAPI010000001">
    <property type="protein sequence ID" value="MFF3221767.1"/>
    <property type="molecule type" value="Genomic_DNA"/>
</dbReference>
<comment type="caution">
    <text evidence="2">The sequence shown here is derived from an EMBL/GenBank/DDBJ whole genome shotgun (WGS) entry which is preliminary data.</text>
</comment>
<dbReference type="RefSeq" id="WP_387713098.1">
    <property type="nucleotide sequence ID" value="NZ_JBIAPI010000001.1"/>
</dbReference>
<protein>
    <submittedName>
        <fullName evidence="2">DUF262 domain-containing protein</fullName>
    </submittedName>
</protein>
<feature type="domain" description="GmrSD restriction endonucleases N-terminal" evidence="1">
    <location>
        <begin position="41"/>
        <end position="189"/>
    </location>
</feature>
<evidence type="ECO:0000313" key="2">
    <source>
        <dbReference type="EMBL" id="MFF3221767.1"/>
    </source>
</evidence>
<dbReference type="PANTHER" id="PTHR39639">
    <property type="entry name" value="CHROMOSOME 16, WHOLE GENOME SHOTGUN SEQUENCE"/>
    <property type="match status" value="1"/>
</dbReference>
<keyword evidence="3" id="KW-1185">Reference proteome</keyword>
<dbReference type="Pfam" id="PF03235">
    <property type="entry name" value="GmrSD_N"/>
    <property type="match status" value="1"/>
</dbReference>
<evidence type="ECO:0000259" key="1">
    <source>
        <dbReference type="Pfam" id="PF03235"/>
    </source>
</evidence>
<reference evidence="2 3" key="1">
    <citation type="submission" date="2024-10" db="EMBL/GenBank/DDBJ databases">
        <title>The Natural Products Discovery Center: Release of the First 8490 Sequenced Strains for Exploring Actinobacteria Biosynthetic Diversity.</title>
        <authorList>
            <person name="Kalkreuter E."/>
            <person name="Kautsar S.A."/>
            <person name="Yang D."/>
            <person name="Bader C.D."/>
            <person name="Teijaro C.N."/>
            <person name="Fluegel L."/>
            <person name="Davis C.M."/>
            <person name="Simpson J.R."/>
            <person name="Lauterbach L."/>
            <person name="Steele A.D."/>
            <person name="Gui C."/>
            <person name="Meng S."/>
            <person name="Li G."/>
            <person name="Viehrig K."/>
            <person name="Ye F."/>
            <person name="Su P."/>
            <person name="Kiefer A.F."/>
            <person name="Nichols A."/>
            <person name="Cepeda A.J."/>
            <person name="Yan W."/>
            <person name="Fan B."/>
            <person name="Jiang Y."/>
            <person name="Adhikari A."/>
            <person name="Zheng C.-J."/>
            <person name="Schuster L."/>
            <person name="Cowan T.M."/>
            <person name="Smanski M.J."/>
            <person name="Chevrette M.G."/>
            <person name="De Carvalho L.P.S."/>
            <person name="Shen B."/>
        </authorList>
    </citation>
    <scope>NUCLEOTIDE SEQUENCE [LARGE SCALE GENOMIC DNA]</scope>
    <source>
        <strain evidence="2 3">NPDC003040</strain>
    </source>
</reference>
<gene>
    <name evidence="2" type="ORF">ACFYV7_03130</name>
</gene>
<organism evidence="2 3">
    <name type="scientific">Nocardia suismassiliense</name>
    <dbReference type="NCBI Taxonomy" id="2077092"/>
    <lineage>
        <taxon>Bacteria</taxon>
        <taxon>Bacillati</taxon>
        <taxon>Actinomycetota</taxon>
        <taxon>Actinomycetes</taxon>
        <taxon>Mycobacteriales</taxon>
        <taxon>Nocardiaceae</taxon>
        <taxon>Nocardia</taxon>
    </lineage>
</organism>
<name>A0ABW6QLD1_9NOCA</name>
<proteinExistence type="predicted"/>
<sequence length="353" mass="40214">MSTTIAPTEQREQLAKQRRTVDFDSYDVTVDELLRRVCRKRIDIAPVYQRQFRWDQVRQARLIESVLLGIPVPPLFMATNSVSGEQTRWEVVDGVQRLLTLVNFAGDEPTRSAANLEGDPLRLANMEKLTTFEDYSFDGLPADIRTAFEDRPLKIIILNDKSELQVRYDLFERLNTGGIELSSQEIRECVYRGEFVDLLGTLAQSVDFNTVVRLPSARLKDGTREDFVLRFFAFLDRYDSFDHSVKDFLDDFMADAHKAPKISSRKSVFDRTFRYLSHCFPEGLKTRKGQTPVNLFEAVSVGAALALKVNPDIPVGDTNWITSDDLRALVTGATNSKARVRGRIEFAKEKFLG</sequence>
<dbReference type="Proteomes" id="UP001601948">
    <property type="component" value="Unassembled WGS sequence"/>
</dbReference>
<evidence type="ECO:0000313" key="3">
    <source>
        <dbReference type="Proteomes" id="UP001601948"/>
    </source>
</evidence>
<dbReference type="InterPro" id="IPR004919">
    <property type="entry name" value="GmrSD_N"/>
</dbReference>
<dbReference type="PANTHER" id="PTHR39639:SF1">
    <property type="entry name" value="DUF262 DOMAIN-CONTAINING PROTEIN"/>
    <property type="match status" value="1"/>
</dbReference>
<accession>A0ABW6QLD1</accession>